<evidence type="ECO:0000313" key="2">
    <source>
        <dbReference type="EMBL" id="AEW02958.1"/>
    </source>
</evidence>
<accession>G8TK20</accession>
<protein>
    <submittedName>
        <fullName evidence="2">Uncharacterized protein</fullName>
    </submittedName>
</protein>
<feature type="region of interest" description="Disordered" evidence="1">
    <location>
        <begin position="22"/>
        <end position="46"/>
    </location>
</feature>
<organism evidence="2 3">
    <name type="scientific">Niastella koreensis (strain DSM 17620 / KACC 11465 / NBRC 106392 / GR20-10)</name>
    <dbReference type="NCBI Taxonomy" id="700598"/>
    <lineage>
        <taxon>Bacteria</taxon>
        <taxon>Pseudomonadati</taxon>
        <taxon>Bacteroidota</taxon>
        <taxon>Chitinophagia</taxon>
        <taxon>Chitinophagales</taxon>
        <taxon>Chitinophagaceae</taxon>
        <taxon>Niastella</taxon>
    </lineage>
</organism>
<gene>
    <name evidence="2" type="ordered locus">Niako_6734</name>
</gene>
<dbReference type="KEGG" id="nko:Niako_6734"/>
<reference evidence="2 3" key="1">
    <citation type="submission" date="2011-12" db="EMBL/GenBank/DDBJ databases">
        <title>The complete genome of Niastella koreensis GR20-10.</title>
        <authorList>
            <consortium name="US DOE Joint Genome Institute (JGI-PGF)"/>
            <person name="Lucas S."/>
            <person name="Han J."/>
            <person name="Lapidus A."/>
            <person name="Bruce D."/>
            <person name="Goodwin L."/>
            <person name="Pitluck S."/>
            <person name="Peters L."/>
            <person name="Kyrpides N."/>
            <person name="Mavromatis K."/>
            <person name="Ivanova N."/>
            <person name="Mikhailova N."/>
            <person name="Davenport K."/>
            <person name="Saunders E."/>
            <person name="Detter J.C."/>
            <person name="Tapia R."/>
            <person name="Han C."/>
            <person name="Land M."/>
            <person name="Hauser L."/>
            <person name="Markowitz V."/>
            <person name="Cheng J.-F."/>
            <person name="Hugenholtz P."/>
            <person name="Woyke T."/>
            <person name="Wu D."/>
            <person name="Tindall B."/>
            <person name="Pomrenke H."/>
            <person name="Brambilla E."/>
            <person name="Klenk H.-P."/>
            <person name="Eisen J.A."/>
        </authorList>
    </citation>
    <scope>NUCLEOTIDE SEQUENCE [LARGE SCALE GENOMIC DNA]</scope>
    <source>
        <strain evidence="3">DSM 17620 / KACC 11465 / NBRC 106392 / GR20-10</strain>
    </source>
</reference>
<evidence type="ECO:0000256" key="1">
    <source>
        <dbReference type="SAM" id="MobiDB-lite"/>
    </source>
</evidence>
<sequence length="46" mass="5161">MQLLVAVFMIRVIIALISGKTDKRKDIGQVKDEPVDARHPAGFQVR</sequence>
<dbReference type="RefSeq" id="WP_014222868.1">
    <property type="nucleotide sequence ID" value="NC_016609.1"/>
</dbReference>
<proteinExistence type="predicted"/>
<dbReference type="AlphaFoldDB" id="G8TK20"/>
<evidence type="ECO:0000313" key="3">
    <source>
        <dbReference type="Proteomes" id="UP000005438"/>
    </source>
</evidence>
<dbReference type="Proteomes" id="UP000005438">
    <property type="component" value="Chromosome"/>
</dbReference>
<dbReference type="HOGENOM" id="CLU_3186347_0_0_10"/>
<dbReference type="EMBL" id="CP003178">
    <property type="protein sequence ID" value="AEW02958.1"/>
    <property type="molecule type" value="Genomic_DNA"/>
</dbReference>
<name>G8TK20_NIAKG</name>
<feature type="compositionally biased region" description="Basic and acidic residues" evidence="1">
    <location>
        <begin position="22"/>
        <end position="39"/>
    </location>
</feature>